<dbReference type="GO" id="GO:0005813">
    <property type="term" value="C:centrosome"/>
    <property type="evidence" value="ECO:0007669"/>
    <property type="project" value="TreeGrafter"/>
</dbReference>
<organism evidence="2 3">
    <name type="scientific">Coptotermes formosanus</name>
    <name type="common">Formosan subterranean termite</name>
    <dbReference type="NCBI Taxonomy" id="36987"/>
    <lineage>
        <taxon>Eukaryota</taxon>
        <taxon>Metazoa</taxon>
        <taxon>Ecdysozoa</taxon>
        <taxon>Arthropoda</taxon>
        <taxon>Hexapoda</taxon>
        <taxon>Insecta</taxon>
        <taxon>Pterygota</taxon>
        <taxon>Neoptera</taxon>
        <taxon>Polyneoptera</taxon>
        <taxon>Dictyoptera</taxon>
        <taxon>Blattodea</taxon>
        <taxon>Blattoidea</taxon>
        <taxon>Termitoidae</taxon>
        <taxon>Rhinotermitidae</taxon>
        <taxon>Coptotermes</taxon>
    </lineage>
</organism>
<dbReference type="Proteomes" id="UP000502823">
    <property type="component" value="Unassembled WGS sequence"/>
</dbReference>
<comment type="caution">
    <text evidence="2">The sequence shown here is derived from an EMBL/GenBank/DDBJ whole genome shotgun (WGS) entry which is preliminary data.</text>
</comment>
<dbReference type="GO" id="GO:0036064">
    <property type="term" value="C:ciliary basal body"/>
    <property type="evidence" value="ECO:0007669"/>
    <property type="project" value="TreeGrafter"/>
</dbReference>
<keyword evidence="1" id="KW-0175">Coiled coil</keyword>
<dbReference type="AlphaFoldDB" id="A0A6L2PLA8"/>
<dbReference type="PANTHER" id="PTHR28661">
    <property type="entry name" value="SJOEGREN SYNDROME NUCLEAR AUTOANTIGEN 1"/>
    <property type="match status" value="1"/>
</dbReference>
<feature type="coiled-coil region" evidence="1">
    <location>
        <begin position="3"/>
        <end position="30"/>
    </location>
</feature>
<keyword evidence="3" id="KW-1185">Reference proteome</keyword>
<dbReference type="EMBL" id="BLKM01000407">
    <property type="protein sequence ID" value="GFG33136.1"/>
    <property type="molecule type" value="Genomic_DNA"/>
</dbReference>
<evidence type="ECO:0000313" key="3">
    <source>
        <dbReference type="Proteomes" id="UP000502823"/>
    </source>
</evidence>
<name>A0A6L2PLA8_COPFO</name>
<dbReference type="OrthoDB" id="295355at2759"/>
<dbReference type="InterPro" id="IPR033362">
    <property type="entry name" value="SSNA1_fam"/>
</dbReference>
<dbReference type="PANTHER" id="PTHR28661:SF1">
    <property type="entry name" value="MICROTUBULE NUCLEATION FACTOR SSNA1"/>
    <property type="match status" value="1"/>
</dbReference>
<accession>A0A6L2PLA8</accession>
<sequence length="72" mass="8522">MKLSELQKQINQQEDEKAVLQRDIEEKTCRLDEIHASLSMKRAVRDEYDRTIAEAEAEYSKVYVCTIILTRF</sequence>
<proteinExistence type="predicted"/>
<protein>
    <submittedName>
        <fullName evidence="2">Uncharacterized protein</fullName>
    </submittedName>
</protein>
<evidence type="ECO:0000313" key="2">
    <source>
        <dbReference type="EMBL" id="GFG33136.1"/>
    </source>
</evidence>
<dbReference type="InParanoid" id="A0A6L2PLA8"/>
<reference evidence="3" key="1">
    <citation type="submission" date="2020-01" db="EMBL/GenBank/DDBJ databases">
        <title>Draft genome sequence of the Termite Coptotermes fromosanus.</title>
        <authorList>
            <person name="Itakura S."/>
            <person name="Yosikawa Y."/>
            <person name="Umezawa K."/>
        </authorList>
    </citation>
    <scope>NUCLEOTIDE SEQUENCE [LARGE SCALE GENOMIC DNA]</scope>
</reference>
<gene>
    <name evidence="2" type="ORF">Cfor_03423</name>
</gene>
<evidence type="ECO:0000256" key="1">
    <source>
        <dbReference type="SAM" id="Coils"/>
    </source>
</evidence>